<dbReference type="EMBL" id="JAHDVG010000474">
    <property type="protein sequence ID" value="KAH1177707.1"/>
    <property type="molecule type" value="Genomic_DNA"/>
</dbReference>
<reference evidence="2" key="1">
    <citation type="submission" date="2021-09" db="EMBL/GenBank/DDBJ databases">
        <title>The genome of Mauremys mutica provides insights into the evolution of semi-aquatic lifestyle.</title>
        <authorList>
            <person name="Gong S."/>
            <person name="Gao Y."/>
        </authorList>
    </citation>
    <scope>NUCLEOTIDE SEQUENCE</scope>
    <source>
        <strain evidence="2">MM-2020</strain>
        <tissue evidence="2">Muscle</tissue>
    </source>
</reference>
<accession>A0A9D3XDP7</accession>
<dbReference type="Proteomes" id="UP000827986">
    <property type="component" value="Unassembled WGS sequence"/>
</dbReference>
<feature type="region of interest" description="Disordered" evidence="1">
    <location>
        <begin position="39"/>
        <end position="103"/>
    </location>
</feature>
<protein>
    <submittedName>
        <fullName evidence="2">Uncharacterized protein</fullName>
    </submittedName>
</protein>
<evidence type="ECO:0000256" key="1">
    <source>
        <dbReference type="SAM" id="MobiDB-lite"/>
    </source>
</evidence>
<keyword evidence="3" id="KW-1185">Reference proteome</keyword>
<dbReference type="AlphaFoldDB" id="A0A9D3XDP7"/>
<organism evidence="2 3">
    <name type="scientific">Mauremys mutica</name>
    <name type="common">yellowpond turtle</name>
    <dbReference type="NCBI Taxonomy" id="74926"/>
    <lineage>
        <taxon>Eukaryota</taxon>
        <taxon>Metazoa</taxon>
        <taxon>Chordata</taxon>
        <taxon>Craniata</taxon>
        <taxon>Vertebrata</taxon>
        <taxon>Euteleostomi</taxon>
        <taxon>Archelosauria</taxon>
        <taxon>Testudinata</taxon>
        <taxon>Testudines</taxon>
        <taxon>Cryptodira</taxon>
        <taxon>Durocryptodira</taxon>
        <taxon>Testudinoidea</taxon>
        <taxon>Geoemydidae</taxon>
        <taxon>Geoemydinae</taxon>
        <taxon>Mauremys</taxon>
    </lineage>
</organism>
<evidence type="ECO:0000313" key="2">
    <source>
        <dbReference type="EMBL" id="KAH1177707.1"/>
    </source>
</evidence>
<gene>
    <name evidence="2" type="ORF">KIL84_011409</name>
</gene>
<name>A0A9D3XDP7_9SAUR</name>
<sequence length="103" mass="11424">MSCAGTRLPPPFDRGGSGLCSALVWGWREIWKGRARNRARRHFPPQPQRQAAMAAPGLREHVRQSRPETRQPSTGRDVGNEGHQARDRMAGGVSQALTLKELT</sequence>
<comment type="caution">
    <text evidence="2">The sequence shown here is derived from an EMBL/GenBank/DDBJ whole genome shotgun (WGS) entry which is preliminary data.</text>
</comment>
<proteinExistence type="predicted"/>
<evidence type="ECO:0000313" key="3">
    <source>
        <dbReference type="Proteomes" id="UP000827986"/>
    </source>
</evidence>
<feature type="compositionally biased region" description="Basic and acidic residues" evidence="1">
    <location>
        <begin position="78"/>
        <end position="89"/>
    </location>
</feature>
<feature type="compositionally biased region" description="Basic and acidic residues" evidence="1">
    <location>
        <begin position="58"/>
        <end position="69"/>
    </location>
</feature>